<dbReference type="InterPro" id="IPR022803">
    <property type="entry name" value="Ribosomal_uL5_dom_sf"/>
</dbReference>
<keyword evidence="6 7" id="KW-0687">Ribonucleoprotein</keyword>
<keyword evidence="7" id="KW-0694">RNA-binding</keyword>
<organism evidence="11">
    <name type="scientific">Vischeria sp. CAUP Q 202</name>
    <dbReference type="NCBI Taxonomy" id="1805947"/>
    <lineage>
        <taxon>Eukaryota</taxon>
        <taxon>Sar</taxon>
        <taxon>Stramenopiles</taxon>
        <taxon>Ochrophyta</taxon>
        <taxon>Eustigmatophyceae</taxon>
        <taxon>Eustigmatales</taxon>
        <taxon>Chlorobotryaceae</taxon>
        <taxon>Vischeria</taxon>
    </lineage>
</organism>
<comment type="subcellular location">
    <subcellularLocation>
        <location evidence="7">Plastid</location>
        <location evidence="7">Chloroplast</location>
    </subcellularLocation>
</comment>
<evidence type="ECO:0000256" key="5">
    <source>
        <dbReference type="ARBA" id="ARBA00022980"/>
    </source>
</evidence>
<keyword evidence="11" id="KW-0150">Chloroplast</keyword>
<reference evidence="11" key="1">
    <citation type="submission" date="2016-09" db="EMBL/GenBank/DDBJ databases">
        <title>The plastid genome of some eustigmatophyte algae harbours a bacteria-derived six-gene cluster for biosynthesis of a novel secondary metabolite.</title>
        <authorList>
            <person name="Yurchenko T."/>
            <person name="Sevcikova T."/>
            <person name="Strnad H."/>
            <person name="Butenko A."/>
            <person name="Elias M."/>
        </authorList>
    </citation>
    <scope>NUCLEOTIDE SEQUENCE</scope>
</reference>
<evidence type="ECO:0000259" key="10">
    <source>
        <dbReference type="Pfam" id="PF00673"/>
    </source>
</evidence>
<comment type="similarity">
    <text evidence="2 7 8">Belongs to the universal ribosomal protein uL5 family.</text>
</comment>
<dbReference type="GO" id="GO:0003735">
    <property type="term" value="F:structural constituent of ribosome"/>
    <property type="evidence" value="ECO:0007669"/>
    <property type="project" value="InterPro"/>
</dbReference>
<sequence>MTHEYKKIYQNRIKPTLKQKFDYSNDHQIPKLLKIQINRGLGLAAQNKTILQKTIEEIRLITGQQPIVTKAKKSIAGFKTREGMDLGVTVTLRNDFMYAFLEKLIHLVFPRIRDFRGLSPDSFDEYGNYNLGIREQLVFPEIDYNMIDQLRGYTISIVTTAKTPEEGRILLQEFGFPFKKLSKG</sequence>
<feature type="domain" description="Large ribosomal subunit protein uL5 N-terminal" evidence="9">
    <location>
        <begin position="25"/>
        <end position="81"/>
    </location>
</feature>
<dbReference type="FunFam" id="3.30.1440.10:FF:000001">
    <property type="entry name" value="50S ribosomal protein L5"/>
    <property type="match status" value="1"/>
</dbReference>
<evidence type="ECO:0000259" key="9">
    <source>
        <dbReference type="Pfam" id="PF00281"/>
    </source>
</evidence>
<evidence type="ECO:0000256" key="2">
    <source>
        <dbReference type="ARBA" id="ARBA00008553"/>
    </source>
</evidence>
<dbReference type="GO" id="GO:0009507">
    <property type="term" value="C:chloroplast"/>
    <property type="evidence" value="ECO:0007669"/>
    <property type="project" value="UniProtKB-SubCell"/>
</dbReference>
<geneLocation type="chloroplast" evidence="11"/>
<dbReference type="PANTHER" id="PTHR11994">
    <property type="entry name" value="60S RIBOSOMAL PROTEIN L11-RELATED"/>
    <property type="match status" value="1"/>
</dbReference>
<dbReference type="Pfam" id="PF00281">
    <property type="entry name" value="Ribosomal_L5"/>
    <property type="match status" value="1"/>
</dbReference>
<dbReference type="GO" id="GO:1990904">
    <property type="term" value="C:ribonucleoprotein complex"/>
    <property type="evidence" value="ECO:0007669"/>
    <property type="project" value="UniProtKB-KW"/>
</dbReference>
<keyword evidence="7" id="KW-0699">rRNA-binding</keyword>
<dbReference type="InterPro" id="IPR020930">
    <property type="entry name" value="Ribosomal_uL5_bac-type"/>
</dbReference>
<dbReference type="GO" id="GO:0005840">
    <property type="term" value="C:ribosome"/>
    <property type="evidence" value="ECO:0007669"/>
    <property type="project" value="UniProtKB-KW"/>
</dbReference>
<dbReference type="AlphaFoldDB" id="A0A1D8RDN7"/>
<dbReference type="GO" id="GO:0006412">
    <property type="term" value="P:translation"/>
    <property type="evidence" value="ECO:0007669"/>
    <property type="project" value="UniProtKB-UniRule"/>
</dbReference>
<name>A0A1D8RDN7_9STRA</name>
<evidence type="ECO:0000256" key="1">
    <source>
        <dbReference type="ARBA" id="ARBA00003898"/>
    </source>
</evidence>
<dbReference type="InterPro" id="IPR002132">
    <property type="entry name" value="Ribosomal_uL5"/>
</dbReference>
<dbReference type="HAMAP" id="MF_01333_B">
    <property type="entry name" value="Ribosomal_uL5_B"/>
    <property type="match status" value="1"/>
</dbReference>
<evidence type="ECO:0000256" key="8">
    <source>
        <dbReference type="RuleBase" id="RU003930"/>
    </source>
</evidence>
<evidence type="ECO:0000256" key="3">
    <source>
        <dbReference type="ARBA" id="ARBA00011505"/>
    </source>
</evidence>
<proteinExistence type="inferred from homology"/>
<keyword evidence="4 11" id="KW-0934">Plastid</keyword>
<evidence type="ECO:0000256" key="7">
    <source>
        <dbReference type="HAMAP-Rule" id="MF_01333"/>
    </source>
</evidence>
<comment type="function">
    <text evidence="1 7">Binds 5S rRNA, forms part of the central protuberance of the 50S subunit.</text>
</comment>
<dbReference type="PIRSF" id="PIRSF002161">
    <property type="entry name" value="Ribosomal_L5"/>
    <property type="match status" value="1"/>
</dbReference>
<accession>A0A1D8RDN7</accession>
<dbReference type="SUPFAM" id="SSF55282">
    <property type="entry name" value="RL5-like"/>
    <property type="match status" value="1"/>
</dbReference>
<keyword evidence="5 7" id="KW-0689">Ribosomal protein</keyword>
<gene>
    <name evidence="7 11" type="primary">rpl5</name>
</gene>
<dbReference type="GO" id="GO:0019843">
    <property type="term" value="F:rRNA binding"/>
    <property type="evidence" value="ECO:0007669"/>
    <property type="project" value="UniProtKB-UniRule"/>
</dbReference>
<feature type="domain" description="Large ribosomal subunit protein uL5 C-terminal" evidence="10">
    <location>
        <begin position="86"/>
        <end position="178"/>
    </location>
</feature>
<dbReference type="InterPro" id="IPR020929">
    <property type="entry name" value="Ribosomal_uL5_CS"/>
</dbReference>
<dbReference type="NCBIfam" id="NF000585">
    <property type="entry name" value="PRK00010.1"/>
    <property type="match status" value="1"/>
</dbReference>
<dbReference type="InterPro" id="IPR031310">
    <property type="entry name" value="Ribosomal_uL5_N"/>
</dbReference>
<dbReference type="PROSITE" id="PS00358">
    <property type="entry name" value="RIBOSOMAL_L5"/>
    <property type="match status" value="1"/>
</dbReference>
<dbReference type="InterPro" id="IPR031309">
    <property type="entry name" value="Ribosomal_uL5_C"/>
</dbReference>
<evidence type="ECO:0000256" key="4">
    <source>
        <dbReference type="ARBA" id="ARBA00022640"/>
    </source>
</evidence>
<evidence type="ECO:0000313" key="11">
    <source>
        <dbReference type="EMBL" id="AOW70848.1"/>
    </source>
</evidence>
<protein>
    <recommendedName>
        <fullName evidence="7">Large ribosomal subunit protein uL5c</fullName>
    </recommendedName>
</protein>
<evidence type="ECO:0000256" key="6">
    <source>
        <dbReference type="ARBA" id="ARBA00023274"/>
    </source>
</evidence>
<dbReference type="Gene3D" id="3.30.1440.10">
    <property type="match status" value="1"/>
</dbReference>
<comment type="subunit">
    <text evidence="3 7">Part of the 50S ribosomal subunit; contacts the 5S rRNA.</text>
</comment>
<dbReference type="EMBL" id="KX839261">
    <property type="protein sequence ID" value="AOW70848.1"/>
    <property type="molecule type" value="Genomic_DNA"/>
</dbReference>
<dbReference type="Pfam" id="PF00673">
    <property type="entry name" value="Ribosomal_L5_C"/>
    <property type="match status" value="1"/>
</dbReference>